<dbReference type="AlphaFoldDB" id="A0A8S1KHN6"/>
<proteinExistence type="predicted"/>
<gene>
    <name evidence="1" type="ORF">PPRIM_AZ9-3.1.T0140460</name>
</gene>
<name>A0A8S1KHN6_PARPR</name>
<evidence type="ECO:0000313" key="2">
    <source>
        <dbReference type="Proteomes" id="UP000688137"/>
    </source>
</evidence>
<comment type="caution">
    <text evidence="1">The sequence shown here is derived from an EMBL/GenBank/DDBJ whole genome shotgun (WGS) entry which is preliminary data.</text>
</comment>
<organism evidence="1 2">
    <name type="scientific">Paramecium primaurelia</name>
    <dbReference type="NCBI Taxonomy" id="5886"/>
    <lineage>
        <taxon>Eukaryota</taxon>
        <taxon>Sar</taxon>
        <taxon>Alveolata</taxon>
        <taxon>Ciliophora</taxon>
        <taxon>Intramacronucleata</taxon>
        <taxon>Oligohymenophorea</taxon>
        <taxon>Peniculida</taxon>
        <taxon>Parameciidae</taxon>
        <taxon>Paramecium</taxon>
    </lineage>
</organism>
<protein>
    <submittedName>
        <fullName evidence="1">Uncharacterized protein</fullName>
    </submittedName>
</protein>
<sequence>MMKIGLIDYFSSIQYFSYAEIQNLKSTNRSSQFIDQFKNFNVDILCLQEVDNLKFYQEPKDKLNYDICYLKRPD</sequence>
<evidence type="ECO:0000313" key="1">
    <source>
        <dbReference type="EMBL" id="CAD8050354.1"/>
    </source>
</evidence>
<dbReference type="Proteomes" id="UP000688137">
    <property type="component" value="Unassembled WGS sequence"/>
</dbReference>
<dbReference type="EMBL" id="CAJJDM010000011">
    <property type="protein sequence ID" value="CAD8050354.1"/>
    <property type="molecule type" value="Genomic_DNA"/>
</dbReference>
<keyword evidence="2" id="KW-1185">Reference proteome</keyword>
<accession>A0A8S1KHN6</accession>
<reference evidence="1" key="1">
    <citation type="submission" date="2021-01" db="EMBL/GenBank/DDBJ databases">
        <authorList>
            <consortium name="Genoscope - CEA"/>
            <person name="William W."/>
        </authorList>
    </citation>
    <scope>NUCLEOTIDE SEQUENCE</scope>
</reference>